<dbReference type="Pfam" id="PF13361">
    <property type="entry name" value="UvrD_C"/>
    <property type="match status" value="1"/>
</dbReference>
<gene>
    <name evidence="15" type="ORF">DNG_07593</name>
</gene>
<feature type="domain" description="UvrD-like helicase ATP-binding" evidence="13">
    <location>
        <begin position="14"/>
        <end position="285"/>
    </location>
</feature>
<comment type="similarity">
    <text evidence="1">Belongs to the helicase family. UvrD subfamily.</text>
</comment>
<dbReference type="EMBL" id="ONZQ02000011">
    <property type="protein sequence ID" value="SPO04908.1"/>
    <property type="molecule type" value="Genomic_DNA"/>
</dbReference>
<evidence type="ECO:0000256" key="3">
    <source>
        <dbReference type="ARBA" id="ARBA00022801"/>
    </source>
</evidence>
<comment type="catalytic activity">
    <reaction evidence="10">
        <text>ATP + H2O = ADP + phosphate + H(+)</text>
        <dbReference type="Rhea" id="RHEA:13065"/>
        <dbReference type="ChEBI" id="CHEBI:15377"/>
        <dbReference type="ChEBI" id="CHEBI:15378"/>
        <dbReference type="ChEBI" id="CHEBI:30616"/>
        <dbReference type="ChEBI" id="CHEBI:43474"/>
        <dbReference type="ChEBI" id="CHEBI:456216"/>
        <dbReference type="EC" id="5.6.2.4"/>
    </reaction>
</comment>
<dbReference type="CDD" id="cd18807">
    <property type="entry name" value="SF1_C_UvrD"/>
    <property type="match status" value="1"/>
</dbReference>
<dbReference type="InterPro" id="IPR013986">
    <property type="entry name" value="DExx_box_DNA_helicase_dom_sf"/>
</dbReference>
<dbReference type="InterPro" id="IPR014016">
    <property type="entry name" value="UvrD-like_ATP-bd"/>
</dbReference>
<evidence type="ECO:0000256" key="4">
    <source>
        <dbReference type="ARBA" id="ARBA00022806"/>
    </source>
</evidence>
<dbReference type="InterPro" id="IPR000212">
    <property type="entry name" value="DNA_helicase_UvrD/REP"/>
</dbReference>
<dbReference type="GO" id="GO:0003677">
    <property type="term" value="F:DNA binding"/>
    <property type="evidence" value="ECO:0007669"/>
    <property type="project" value="UniProtKB-KW"/>
</dbReference>
<evidence type="ECO:0000256" key="8">
    <source>
        <dbReference type="ARBA" id="ARBA00034617"/>
    </source>
</evidence>
<proteinExistence type="inferred from homology"/>
<dbReference type="Gene3D" id="3.40.50.300">
    <property type="entry name" value="P-loop containing nucleotide triphosphate hydrolases"/>
    <property type="match status" value="2"/>
</dbReference>
<evidence type="ECO:0000313" key="16">
    <source>
        <dbReference type="Proteomes" id="UP001187682"/>
    </source>
</evidence>
<evidence type="ECO:0000259" key="14">
    <source>
        <dbReference type="PROSITE" id="PS51217"/>
    </source>
</evidence>
<reference evidence="15" key="1">
    <citation type="submission" date="2018-03" db="EMBL/GenBank/DDBJ databases">
        <authorList>
            <person name="Guldener U."/>
        </authorList>
    </citation>
    <scope>NUCLEOTIDE SEQUENCE</scope>
</reference>
<comment type="caution">
    <text evidence="15">The sequence shown here is derived from an EMBL/GenBank/DDBJ whole genome shotgun (WGS) entry which is preliminary data.</text>
</comment>
<dbReference type="PANTHER" id="PTHR11070">
    <property type="entry name" value="UVRD / RECB / PCRA DNA HELICASE FAMILY MEMBER"/>
    <property type="match status" value="1"/>
</dbReference>
<evidence type="ECO:0000313" key="15">
    <source>
        <dbReference type="EMBL" id="SPO04908.1"/>
    </source>
</evidence>
<dbReference type="PANTHER" id="PTHR11070:SF2">
    <property type="entry name" value="ATP-DEPENDENT DNA HELICASE SRS2"/>
    <property type="match status" value="1"/>
</dbReference>
<dbReference type="GO" id="GO:0005524">
    <property type="term" value="F:ATP binding"/>
    <property type="evidence" value="ECO:0007669"/>
    <property type="project" value="UniProtKB-UniRule"/>
</dbReference>
<dbReference type="AlphaFoldDB" id="A0AAE8N3U0"/>
<keyword evidence="16" id="KW-1185">Reference proteome</keyword>
<evidence type="ECO:0000256" key="6">
    <source>
        <dbReference type="ARBA" id="ARBA00023125"/>
    </source>
</evidence>
<dbReference type="EC" id="5.6.2.4" evidence="9"/>
<dbReference type="InterPro" id="IPR014017">
    <property type="entry name" value="DNA_helicase_UvrD-like_C"/>
</dbReference>
<dbReference type="InterPro" id="IPR027417">
    <property type="entry name" value="P-loop_NTPase"/>
</dbReference>
<keyword evidence="4 11" id="KW-0347">Helicase</keyword>
<feature type="region of interest" description="Disordered" evidence="12">
    <location>
        <begin position="805"/>
        <end position="830"/>
    </location>
</feature>
<dbReference type="GO" id="GO:0000725">
    <property type="term" value="P:recombinational repair"/>
    <property type="evidence" value="ECO:0007669"/>
    <property type="project" value="TreeGrafter"/>
</dbReference>
<evidence type="ECO:0000256" key="11">
    <source>
        <dbReference type="PROSITE-ProRule" id="PRU00560"/>
    </source>
</evidence>
<feature type="compositionally biased region" description="Polar residues" evidence="12">
    <location>
        <begin position="819"/>
        <end position="830"/>
    </location>
</feature>
<protein>
    <recommendedName>
        <fullName evidence="9">DNA 3'-5' helicase</fullName>
        <ecNumber evidence="9">5.6.2.4</ecNumber>
    </recommendedName>
</protein>
<dbReference type="GO" id="GO:0005634">
    <property type="term" value="C:nucleus"/>
    <property type="evidence" value="ECO:0007669"/>
    <property type="project" value="TreeGrafter"/>
</dbReference>
<feature type="domain" description="UvrD-like helicase C-terminal" evidence="14">
    <location>
        <begin position="286"/>
        <end position="602"/>
    </location>
</feature>
<evidence type="ECO:0000256" key="7">
    <source>
        <dbReference type="ARBA" id="ARBA00023235"/>
    </source>
</evidence>
<name>A0AAE8N3U0_9PEZI</name>
<evidence type="ECO:0000259" key="13">
    <source>
        <dbReference type="PROSITE" id="PS51198"/>
    </source>
</evidence>
<dbReference type="SUPFAM" id="SSF52540">
    <property type="entry name" value="P-loop containing nucleoside triphosphate hydrolases"/>
    <property type="match status" value="1"/>
</dbReference>
<feature type="region of interest" description="Disordered" evidence="12">
    <location>
        <begin position="973"/>
        <end position="997"/>
    </location>
</feature>
<evidence type="ECO:0000256" key="2">
    <source>
        <dbReference type="ARBA" id="ARBA00022741"/>
    </source>
</evidence>
<keyword evidence="6" id="KW-0238">DNA-binding</keyword>
<dbReference type="PROSITE" id="PS51198">
    <property type="entry name" value="UVRD_HELICASE_ATP_BIND"/>
    <property type="match status" value="1"/>
</dbReference>
<evidence type="ECO:0000256" key="9">
    <source>
        <dbReference type="ARBA" id="ARBA00034808"/>
    </source>
</evidence>
<evidence type="ECO:0000256" key="10">
    <source>
        <dbReference type="ARBA" id="ARBA00048988"/>
    </source>
</evidence>
<keyword evidence="2 11" id="KW-0547">Nucleotide-binding</keyword>
<comment type="catalytic activity">
    <reaction evidence="8">
        <text>Couples ATP hydrolysis with the unwinding of duplex DNA by translocating in the 3'-5' direction.</text>
        <dbReference type="EC" id="5.6.2.4"/>
    </reaction>
</comment>
<feature type="binding site" evidence="11">
    <location>
        <begin position="35"/>
        <end position="42"/>
    </location>
    <ligand>
        <name>ATP</name>
        <dbReference type="ChEBI" id="CHEBI:30616"/>
    </ligand>
</feature>
<dbReference type="Gene3D" id="1.10.486.10">
    <property type="entry name" value="PCRA, domain 4"/>
    <property type="match status" value="1"/>
</dbReference>
<evidence type="ECO:0000256" key="5">
    <source>
        <dbReference type="ARBA" id="ARBA00022840"/>
    </source>
</evidence>
<dbReference type="CDD" id="cd17932">
    <property type="entry name" value="DEXQc_UvrD"/>
    <property type="match status" value="1"/>
</dbReference>
<dbReference type="GO" id="GO:0016787">
    <property type="term" value="F:hydrolase activity"/>
    <property type="evidence" value="ECO:0007669"/>
    <property type="project" value="UniProtKB-UniRule"/>
</dbReference>
<evidence type="ECO:0000256" key="12">
    <source>
        <dbReference type="SAM" id="MobiDB-lite"/>
    </source>
</evidence>
<dbReference type="Proteomes" id="UP001187682">
    <property type="component" value="Unassembled WGS sequence"/>
</dbReference>
<feature type="region of interest" description="Disordered" evidence="12">
    <location>
        <begin position="890"/>
        <end position="943"/>
    </location>
</feature>
<accession>A0AAE8N3U0</accession>
<keyword evidence="7" id="KW-0413">Isomerase</keyword>
<keyword evidence="5 11" id="KW-0067">ATP-binding</keyword>
<dbReference type="Pfam" id="PF00580">
    <property type="entry name" value="UvrD-helicase"/>
    <property type="match status" value="1"/>
</dbReference>
<dbReference type="PROSITE" id="PS51217">
    <property type="entry name" value="UVRD_HELICASE_CTER"/>
    <property type="match status" value="1"/>
</dbReference>
<keyword evidence="3 11" id="KW-0378">Hydrolase</keyword>
<dbReference type="Gene3D" id="1.10.10.160">
    <property type="match status" value="1"/>
</dbReference>
<dbReference type="GO" id="GO:0043138">
    <property type="term" value="F:3'-5' DNA helicase activity"/>
    <property type="evidence" value="ECO:0007669"/>
    <property type="project" value="UniProtKB-EC"/>
</dbReference>
<sequence length="1025" mass="112898">MATATPAKDRPLLRNLNTAQLQAVTASSDTLAILAGPGSGKTHTLTSRVAWLIDHVGYSPCDVIVATFTVKAAREMKERIGKALGEERAKKVVLGTFHSIARRYLVVYGDRIGLDKKFAIADDGDTRAVIKRICKRLGLALDPAFAKDWISKKKVRLPEDAKFTKMGPMDMEMQTVFEEYTAHMKRSNLLDYDDLLVRGVELLRDHPSCVRNVQTVLVDEYQDTNGIQYELTKLFASARGRITVVGDPDQSIYGWRSAEIRNLHRLLEQYPKTVSIALEENYRSSQSILDASLKVIQQDSERFEKVLKPTHHKGTRPVLRTLDTMATEGDWVVSEIRRAISMSGAMLKHDDIAILLRSAFLSRHIESALGKSGIPYRMIGGLKFYERIEIKLILDYLRAIHQPNNNDVLIRIINNPKRGVGEATLKKLLEEAETSKQSVWTLLLDHCRGRRSLPFNFTKGAEQKINGGLIRLIFGLRHRIERPTSSAQAGGGSFGLKELVEELVDELNVRDIIKEAYPEENEARLANIDELITLVGDFVQEQEFNEEINIPQLEGEEEVTTDPDILGKFLANVALAADAQTNDKDGEKKPHVTISTIHAAKGLEWPVVFVPAVYNGSLPHSRSEDQDEERRLLYVAMTRAKALLYLSVPWFTNSGKVERSDFIPDDIVKFFSLRGPSFEQGMLETIAKILGRKPPSLKEIYADLPDMLSVEDDTQPDFPTGYTTPKGYSGAAGASWGAASRQRGKRGKVWAEEDPLEYEKNQTSWRKDYATTMERASSFTVAATALPGFTTAGAHYSTLSAAEAARGGKVPAGARRTGGASTNRPADQSSLSAFLKRSAAAGPEPDGPHVPQRIVHAAQVGMSFNQPLPPSVAKEMAARGLQDVKRRVLKRRSDGAPVADADASQAQEEGRGATKRTMYPGFSSSPPRPPVNENQAPVPAAARQAAEDKKMGFTRAARPASLHATTMARVSGRVTGGAGPQVIDLTGDDGGPGVPEAPMAMARVERVRKPFKPLTMNRNGNFARQ</sequence>
<organism evidence="15 16">
    <name type="scientific">Cephalotrichum gorgonifer</name>
    <dbReference type="NCBI Taxonomy" id="2041049"/>
    <lineage>
        <taxon>Eukaryota</taxon>
        <taxon>Fungi</taxon>
        <taxon>Dikarya</taxon>
        <taxon>Ascomycota</taxon>
        <taxon>Pezizomycotina</taxon>
        <taxon>Sordariomycetes</taxon>
        <taxon>Hypocreomycetidae</taxon>
        <taxon>Microascales</taxon>
        <taxon>Microascaceae</taxon>
        <taxon>Cephalotrichum</taxon>
    </lineage>
</organism>
<evidence type="ECO:0000256" key="1">
    <source>
        <dbReference type="ARBA" id="ARBA00009922"/>
    </source>
</evidence>